<evidence type="ECO:0000313" key="3">
    <source>
        <dbReference type="EMBL" id="CAB1414657.1"/>
    </source>
</evidence>
<feature type="signal peptide" evidence="2">
    <location>
        <begin position="1"/>
        <end position="32"/>
    </location>
</feature>
<protein>
    <submittedName>
        <fullName evidence="3">Uncharacterized protein</fullName>
    </submittedName>
</protein>
<organism evidence="3 4">
    <name type="scientific">Pleuronectes platessa</name>
    <name type="common">European plaice</name>
    <dbReference type="NCBI Taxonomy" id="8262"/>
    <lineage>
        <taxon>Eukaryota</taxon>
        <taxon>Metazoa</taxon>
        <taxon>Chordata</taxon>
        <taxon>Craniata</taxon>
        <taxon>Vertebrata</taxon>
        <taxon>Euteleostomi</taxon>
        <taxon>Actinopterygii</taxon>
        <taxon>Neopterygii</taxon>
        <taxon>Teleostei</taxon>
        <taxon>Neoteleostei</taxon>
        <taxon>Acanthomorphata</taxon>
        <taxon>Carangaria</taxon>
        <taxon>Pleuronectiformes</taxon>
        <taxon>Pleuronectoidei</taxon>
        <taxon>Pleuronectidae</taxon>
        <taxon>Pleuronectes</taxon>
    </lineage>
</organism>
<dbReference type="EMBL" id="CADEAL010000115">
    <property type="protein sequence ID" value="CAB1414657.1"/>
    <property type="molecule type" value="Genomic_DNA"/>
</dbReference>
<dbReference type="Proteomes" id="UP001153269">
    <property type="component" value="Unassembled WGS sequence"/>
</dbReference>
<reference evidence="3" key="1">
    <citation type="submission" date="2020-03" db="EMBL/GenBank/DDBJ databases">
        <authorList>
            <person name="Weist P."/>
        </authorList>
    </citation>
    <scope>NUCLEOTIDE SEQUENCE</scope>
</reference>
<keyword evidence="4" id="KW-1185">Reference proteome</keyword>
<feature type="region of interest" description="Disordered" evidence="1">
    <location>
        <begin position="57"/>
        <end position="115"/>
    </location>
</feature>
<dbReference type="AlphaFoldDB" id="A0A9N7TKN4"/>
<name>A0A9N7TKN4_PLEPL</name>
<evidence type="ECO:0000256" key="2">
    <source>
        <dbReference type="SAM" id="SignalP"/>
    </source>
</evidence>
<feature type="compositionally biased region" description="Basic and acidic residues" evidence="1">
    <location>
        <begin position="105"/>
        <end position="115"/>
    </location>
</feature>
<accession>A0A9N7TKN4</accession>
<gene>
    <name evidence="3" type="ORF">PLEPLA_LOCUS2366</name>
</gene>
<feature type="region of interest" description="Disordered" evidence="1">
    <location>
        <begin position="127"/>
        <end position="156"/>
    </location>
</feature>
<keyword evidence="2" id="KW-0732">Signal</keyword>
<feature type="chain" id="PRO_5040428701" evidence="2">
    <location>
        <begin position="33"/>
        <end position="156"/>
    </location>
</feature>
<comment type="caution">
    <text evidence="3">The sequence shown here is derived from an EMBL/GenBank/DDBJ whole genome shotgun (WGS) entry which is preliminary data.</text>
</comment>
<evidence type="ECO:0000313" key="4">
    <source>
        <dbReference type="Proteomes" id="UP001153269"/>
    </source>
</evidence>
<feature type="compositionally biased region" description="Basic residues" evidence="1">
    <location>
        <begin position="146"/>
        <end position="156"/>
    </location>
</feature>
<sequence>MTWPFILNTVSPWPSVRKWLLILALNLPPVNVRREAAEVRELGQLHSLALRPVQLISAPPHRQPPTGRFSPGGACSWSSRDEKPSVRQHSRACKSQAQTCPVSGHTEERDAIAGRPDEWVARRAVTKTNAHPLLAEPKVVEEPEGKRRRKKNIRLS</sequence>
<proteinExistence type="predicted"/>
<evidence type="ECO:0000256" key="1">
    <source>
        <dbReference type="SAM" id="MobiDB-lite"/>
    </source>
</evidence>